<dbReference type="InterPro" id="IPR036195">
    <property type="entry name" value="AbfB_ABD_sf"/>
</dbReference>
<name>A0A396I8M3_MEDTR</name>
<dbReference type="AlphaFoldDB" id="A0A396I8M3"/>
<evidence type="ECO:0000313" key="1">
    <source>
        <dbReference type="EMBL" id="RHN61091.1"/>
    </source>
</evidence>
<dbReference type="Gramene" id="rna23514">
    <property type="protein sequence ID" value="RHN61091.1"/>
    <property type="gene ID" value="gene23514"/>
</dbReference>
<gene>
    <name evidence="1" type="ORF">MtrunA17_Chr4g0032881</name>
</gene>
<dbReference type="Proteomes" id="UP000265566">
    <property type="component" value="Chromosome 4"/>
</dbReference>
<dbReference type="GO" id="GO:0046556">
    <property type="term" value="F:alpha-L-arabinofuranosidase activity"/>
    <property type="evidence" value="ECO:0007669"/>
    <property type="project" value="InterPro"/>
</dbReference>
<dbReference type="PANTHER" id="PTHR31151">
    <property type="entry name" value="PROLINE-TRNA LIGASE (DUF1680)"/>
    <property type="match status" value="1"/>
</dbReference>
<accession>A0A396I8M3</accession>
<dbReference type="PANTHER" id="PTHR31151:SF0">
    <property type="entry name" value="PROLINE-TRNA LIGASE (DUF1680)"/>
    <property type="match status" value="1"/>
</dbReference>
<reference evidence="2" key="1">
    <citation type="journal article" date="2018" name="Nat. Plants">
        <title>Whole-genome landscape of Medicago truncatula symbiotic genes.</title>
        <authorList>
            <person name="Pecrix Y."/>
            <person name="Staton S.E."/>
            <person name="Sallet E."/>
            <person name="Lelandais-Briere C."/>
            <person name="Moreau S."/>
            <person name="Carrere S."/>
            <person name="Blein T."/>
            <person name="Jardinaud M.F."/>
            <person name="Latrasse D."/>
            <person name="Zouine M."/>
            <person name="Zahm M."/>
            <person name="Kreplak J."/>
            <person name="Mayjonade B."/>
            <person name="Satge C."/>
            <person name="Perez M."/>
            <person name="Cauet S."/>
            <person name="Marande W."/>
            <person name="Chantry-Darmon C."/>
            <person name="Lopez-Roques C."/>
            <person name="Bouchez O."/>
            <person name="Berard A."/>
            <person name="Debelle F."/>
            <person name="Munos S."/>
            <person name="Bendahmane A."/>
            <person name="Berges H."/>
            <person name="Niebel A."/>
            <person name="Buitink J."/>
            <person name="Frugier F."/>
            <person name="Benhamed M."/>
            <person name="Crespi M."/>
            <person name="Gouzy J."/>
            <person name="Gamas P."/>
        </authorList>
    </citation>
    <scope>NUCLEOTIDE SEQUENCE [LARGE SCALE GENOMIC DNA]</scope>
    <source>
        <strain evidence="2">cv. Jemalong A17</strain>
    </source>
</reference>
<protein>
    <submittedName>
        <fullName evidence="1">Putative alpha-L-arabinofuranosidase B, arabinose-binding domain-containing protein</fullName>
    </submittedName>
</protein>
<dbReference type="EMBL" id="PSQE01000004">
    <property type="protein sequence ID" value="RHN61091.1"/>
    <property type="molecule type" value="Genomic_DNA"/>
</dbReference>
<sequence>MSPRTRPTSYHCKFFQWRCLFGFLLVPGLDRSNQTASLESQSNKDCYVHSDMSAGSRVKLRCKSGSEASFNQETSFVSGKGLRQYHPTSFLAKGANQNFILEPLFNFRDENYTIYFNIQD</sequence>
<dbReference type="GO" id="GO:0046373">
    <property type="term" value="P:L-arabinose metabolic process"/>
    <property type="evidence" value="ECO:0007669"/>
    <property type="project" value="InterPro"/>
</dbReference>
<evidence type="ECO:0000313" key="2">
    <source>
        <dbReference type="Proteomes" id="UP000265566"/>
    </source>
</evidence>
<organism evidence="1 2">
    <name type="scientific">Medicago truncatula</name>
    <name type="common">Barrel medic</name>
    <name type="synonym">Medicago tribuloides</name>
    <dbReference type="NCBI Taxonomy" id="3880"/>
    <lineage>
        <taxon>Eukaryota</taxon>
        <taxon>Viridiplantae</taxon>
        <taxon>Streptophyta</taxon>
        <taxon>Embryophyta</taxon>
        <taxon>Tracheophyta</taxon>
        <taxon>Spermatophyta</taxon>
        <taxon>Magnoliopsida</taxon>
        <taxon>eudicotyledons</taxon>
        <taxon>Gunneridae</taxon>
        <taxon>Pentapetalae</taxon>
        <taxon>rosids</taxon>
        <taxon>fabids</taxon>
        <taxon>Fabales</taxon>
        <taxon>Fabaceae</taxon>
        <taxon>Papilionoideae</taxon>
        <taxon>50 kb inversion clade</taxon>
        <taxon>NPAAA clade</taxon>
        <taxon>Hologalegina</taxon>
        <taxon>IRL clade</taxon>
        <taxon>Trifolieae</taxon>
        <taxon>Medicago</taxon>
    </lineage>
</organism>
<comment type="caution">
    <text evidence="1">The sequence shown here is derived from an EMBL/GenBank/DDBJ whole genome shotgun (WGS) entry which is preliminary data.</text>
</comment>
<dbReference type="Gene3D" id="2.80.10.50">
    <property type="match status" value="1"/>
</dbReference>
<dbReference type="SUPFAM" id="SSF110221">
    <property type="entry name" value="AbfB domain"/>
    <property type="match status" value="1"/>
</dbReference>
<proteinExistence type="predicted"/>